<proteinExistence type="predicted"/>
<dbReference type="InParanoid" id="A0A1I5KN58"/>
<accession>A0A1I5KN58</accession>
<dbReference type="GeneID" id="99650645"/>
<keyword evidence="1" id="KW-1133">Transmembrane helix</keyword>
<evidence type="ECO:0000313" key="4">
    <source>
        <dbReference type="Proteomes" id="UP000183413"/>
    </source>
</evidence>
<evidence type="ECO:0000256" key="1">
    <source>
        <dbReference type="SAM" id="Phobius"/>
    </source>
</evidence>
<keyword evidence="1" id="KW-0472">Membrane</keyword>
<dbReference type="Proteomes" id="UP000183413">
    <property type="component" value="Unassembled WGS sequence"/>
</dbReference>
<evidence type="ECO:0000256" key="2">
    <source>
        <dbReference type="SAM" id="SignalP"/>
    </source>
</evidence>
<protein>
    <submittedName>
        <fullName evidence="3">Uncharacterized protein</fullName>
    </submittedName>
</protein>
<feature type="transmembrane region" description="Helical" evidence="1">
    <location>
        <begin position="34"/>
        <end position="53"/>
    </location>
</feature>
<feature type="signal peptide" evidence="2">
    <location>
        <begin position="1"/>
        <end position="18"/>
    </location>
</feature>
<gene>
    <name evidence="3" type="ORF">SAMN04489713_11072</name>
</gene>
<keyword evidence="4" id="KW-1185">Reference proteome</keyword>
<feature type="chain" id="PRO_5039691886" evidence="2">
    <location>
        <begin position="19"/>
        <end position="120"/>
    </location>
</feature>
<keyword evidence="2" id="KW-0732">Signal</keyword>
<dbReference type="EMBL" id="FOVH01000010">
    <property type="protein sequence ID" value="SFO86465.1"/>
    <property type="molecule type" value="Genomic_DNA"/>
</dbReference>
<reference evidence="3 4" key="1">
    <citation type="submission" date="2016-10" db="EMBL/GenBank/DDBJ databases">
        <authorList>
            <person name="de Groot N.N."/>
        </authorList>
    </citation>
    <scope>NUCLEOTIDE SEQUENCE [LARGE SCALE GENOMIC DNA]</scope>
    <source>
        <strain evidence="3 4">DSM 43067</strain>
    </source>
</reference>
<name>A0A1I5KN58_9ACTN</name>
<evidence type="ECO:0000313" key="3">
    <source>
        <dbReference type="EMBL" id="SFO86465.1"/>
    </source>
</evidence>
<dbReference type="RefSeq" id="WP_075022544.1">
    <property type="nucleotide sequence ID" value="NZ_CP083237.1"/>
</dbReference>
<sequence>MKRPTAAIAALASAPAGAAITIMETTGDTVLAFKIALLVAIVIAVLGLGAPAVRRLPELMRIWFEGRALTRVTKAAICGPHKNAKDAADVREAARAYAKDRKWSDPTTVKQVMETAQEDE</sequence>
<organism evidence="3 4">
    <name type="scientific">Actinomadura madurae</name>
    <dbReference type="NCBI Taxonomy" id="1993"/>
    <lineage>
        <taxon>Bacteria</taxon>
        <taxon>Bacillati</taxon>
        <taxon>Actinomycetota</taxon>
        <taxon>Actinomycetes</taxon>
        <taxon>Streptosporangiales</taxon>
        <taxon>Thermomonosporaceae</taxon>
        <taxon>Actinomadura</taxon>
    </lineage>
</organism>
<dbReference type="AlphaFoldDB" id="A0A1I5KN58"/>
<keyword evidence="1" id="KW-0812">Transmembrane</keyword>